<evidence type="ECO:0000313" key="4">
    <source>
        <dbReference type="Proteomes" id="UP001500711"/>
    </source>
</evidence>
<keyword evidence="2" id="KW-0460">Magnesium</keyword>
<evidence type="ECO:0000256" key="1">
    <source>
        <dbReference type="ARBA" id="ARBA00023239"/>
    </source>
</evidence>
<dbReference type="Pfam" id="PF19086">
    <property type="entry name" value="Terpene_syn_C_2"/>
    <property type="match status" value="1"/>
</dbReference>
<evidence type="ECO:0000313" key="3">
    <source>
        <dbReference type="EMBL" id="GAA3642480.1"/>
    </source>
</evidence>
<dbReference type="SUPFAM" id="SSF48576">
    <property type="entry name" value="Terpenoid synthases"/>
    <property type="match status" value="1"/>
</dbReference>
<organism evidence="3 4">
    <name type="scientific">Lentzea roselyniae</name>
    <dbReference type="NCBI Taxonomy" id="531940"/>
    <lineage>
        <taxon>Bacteria</taxon>
        <taxon>Bacillati</taxon>
        <taxon>Actinomycetota</taxon>
        <taxon>Actinomycetes</taxon>
        <taxon>Pseudonocardiales</taxon>
        <taxon>Pseudonocardiaceae</taxon>
        <taxon>Lentzea</taxon>
    </lineage>
</organism>
<protein>
    <recommendedName>
        <fullName evidence="2">Terpene synthase</fullName>
        <ecNumber evidence="2">4.2.3.-</ecNumber>
    </recommendedName>
</protein>
<sequence>MFDQRSIDYLTRFGLGGDEEQQARLAAGMGGIAGWLVPRGSEEGVQLFSDLAAWTFAFDDICDEGALHGRPGELAETTVRLLRVLEAPYLPIHGDPFAEALRAVRLRLDSLATPVQIGRWIEAMRGSFFVDLYKACNLVRGVTPTLDDFAYFRLYSGGALAFPVLTHIVDNIPLPQETWEDRRVRALTEMAASVPTWDSDIFSYVKESHRSGDGHNLIDAVRVTFGCSPQEALRKAVALRDRAMCRFLCLRDEVAAEGDPLLNRYLQSLGHYMRGVLDWGLSTERYRYLDGLSGGTVAFESMGVSETPSDDSPEPLPIASIAWWWKVGTHQDGTKS</sequence>
<dbReference type="EMBL" id="BAABBE010000008">
    <property type="protein sequence ID" value="GAA3642480.1"/>
    <property type="molecule type" value="Genomic_DNA"/>
</dbReference>
<dbReference type="InterPro" id="IPR008949">
    <property type="entry name" value="Isoprenoid_synthase_dom_sf"/>
</dbReference>
<proteinExistence type="inferred from homology"/>
<dbReference type="InterPro" id="IPR034686">
    <property type="entry name" value="Terpene_cyclase-like_2"/>
</dbReference>
<comment type="caution">
    <text evidence="3">The sequence shown here is derived from an EMBL/GenBank/DDBJ whole genome shotgun (WGS) entry which is preliminary data.</text>
</comment>
<keyword evidence="4" id="KW-1185">Reference proteome</keyword>
<keyword evidence="2" id="KW-0479">Metal-binding</keyword>
<accession>A0ABP7AWY5</accession>
<dbReference type="RefSeq" id="WP_346130648.1">
    <property type="nucleotide sequence ID" value="NZ_BAABBE010000008.1"/>
</dbReference>
<gene>
    <name evidence="3" type="ORF">GCM10022267_31360</name>
</gene>
<comment type="similarity">
    <text evidence="2">Belongs to the terpene synthase family.</text>
</comment>
<keyword evidence="1 2" id="KW-0456">Lyase</keyword>
<dbReference type="PANTHER" id="PTHR35201">
    <property type="entry name" value="TERPENE SYNTHASE"/>
    <property type="match status" value="1"/>
</dbReference>
<dbReference type="EC" id="4.2.3.-" evidence="2"/>
<reference evidence="4" key="1">
    <citation type="journal article" date="2019" name="Int. J. Syst. Evol. Microbiol.">
        <title>The Global Catalogue of Microorganisms (GCM) 10K type strain sequencing project: providing services to taxonomists for standard genome sequencing and annotation.</title>
        <authorList>
            <consortium name="The Broad Institute Genomics Platform"/>
            <consortium name="The Broad Institute Genome Sequencing Center for Infectious Disease"/>
            <person name="Wu L."/>
            <person name="Ma J."/>
        </authorList>
    </citation>
    <scope>NUCLEOTIDE SEQUENCE [LARGE SCALE GENOMIC DNA]</scope>
    <source>
        <strain evidence="4">JCM 17494</strain>
    </source>
</reference>
<dbReference type="Gene3D" id="1.10.600.10">
    <property type="entry name" value="Farnesyl Diphosphate Synthase"/>
    <property type="match status" value="1"/>
</dbReference>
<comment type="cofactor">
    <cofactor evidence="2">
        <name>Mg(2+)</name>
        <dbReference type="ChEBI" id="CHEBI:18420"/>
    </cofactor>
</comment>
<evidence type="ECO:0000256" key="2">
    <source>
        <dbReference type="RuleBase" id="RU366034"/>
    </source>
</evidence>
<dbReference type="PANTHER" id="PTHR35201:SF4">
    <property type="entry name" value="BETA-PINACENE SYNTHASE-RELATED"/>
    <property type="match status" value="1"/>
</dbReference>
<dbReference type="Proteomes" id="UP001500711">
    <property type="component" value="Unassembled WGS sequence"/>
</dbReference>
<name>A0ABP7AWY5_9PSEU</name>